<dbReference type="SUPFAM" id="SSF51717">
    <property type="entry name" value="Dihydropteroate synthetase-like"/>
    <property type="match status" value="1"/>
</dbReference>
<proteinExistence type="inferred from homology"/>
<evidence type="ECO:0000256" key="1">
    <source>
        <dbReference type="ARBA" id="ARBA00009503"/>
    </source>
</evidence>
<dbReference type="UniPathway" id="UPA00077">
    <property type="reaction ID" value="UER00156"/>
</dbReference>
<organism evidence="4 5">
    <name type="scientific">Brachybacterium aquaticum</name>
    <dbReference type="NCBI Taxonomy" id="1432564"/>
    <lineage>
        <taxon>Bacteria</taxon>
        <taxon>Bacillati</taxon>
        <taxon>Actinomycetota</taxon>
        <taxon>Actinomycetes</taxon>
        <taxon>Micrococcales</taxon>
        <taxon>Dermabacteraceae</taxon>
        <taxon>Brachybacterium</taxon>
    </lineage>
</organism>
<dbReference type="PROSITE" id="PS00792">
    <property type="entry name" value="DHPS_1"/>
    <property type="match status" value="1"/>
</dbReference>
<dbReference type="GO" id="GO:0046654">
    <property type="term" value="P:tetrahydrofolate biosynthetic process"/>
    <property type="evidence" value="ECO:0007669"/>
    <property type="project" value="UniProtKB-UniPathway"/>
</dbReference>
<evidence type="ECO:0000313" key="4">
    <source>
        <dbReference type="EMBL" id="MBB5830338.1"/>
    </source>
</evidence>
<dbReference type="PANTHER" id="PTHR20941:SF8">
    <property type="entry name" value="INACTIVE DIHYDROPTEROATE SYNTHASE 2"/>
    <property type="match status" value="1"/>
</dbReference>
<dbReference type="EC" id="2.5.1.15" evidence="2"/>
<dbReference type="InterPro" id="IPR006390">
    <property type="entry name" value="DHP_synth_dom"/>
</dbReference>
<dbReference type="GO" id="GO:0005829">
    <property type="term" value="C:cytosol"/>
    <property type="evidence" value="ECO:0007669"/>
    <property type="project" value="TreeGrafter"/>
</dbReference>
<dbReference type="EMBL" id="JACHLZ010000001">
    <property type="protein sequence ID" value="MBB5830338.1"/>
    <property type="molecule type" value="Genomic_DNA"/>
</dbReference>
<dbReference type="Pfam" id="PF00809">
    <property type="entry name" value="Pterin_bind"/>
    <property type="match status" value="1"/>
</dbReference>
<sequence>MNNGYDESPTGRPPEVDVTVSLPSEPVLSAPEALPATVAAATAGAAGAAVETAVRTAPQPRPLPDTRRRVLVMGIVNRTQDSFFDEGRTFGLDAAVAAGIAAADEGADLVDVGGVKFAPGEPLPVAEEIDRVVPVVAALRAELPAHVLLSVDTFHADVAEAAIEVGADLINDTTGLSDPRMAPVVARTGASLVITHSVAEPRRPFLRPRYDDVVEEVRDFLAARVERALEAGVSRDRLIVDPGPDLNKNTLQTLELLRDWQEYASLGLPLLAALSRKDFVGESLGLAKEERLEGSLAAAAWVMRKGARILRVHDVRATVRMVRMCEILAGWREPEGPLVHNV</sequence>
<dbReference type="InterPro" id="IPR000489">
    <property type="entry name" value="Pterin-binding_dom"/>
</dbReference>
<dbReference type="PANTHER" id="PTHR20941">
    <property type="entry name" value="FOLATE SYNTHESIS PROTEINS"/>
    <property type="match status" value="1"/>
</dbReference>
<dbReference type="GO" id="GO:0046872">
    <property type="term" value="F:metal ion binding"/>
    <property type="evidence" value="ECO:0007669"/>
    <property type="project" value="UniProtKB-KW"/>
</dbReference>
<comment type="cofactor">
    <cofactor evidence="2">
        <name>Mg(2+)</name>
        <dbReference type="ChEBI" id="CHEBI:18420"/>
    </cofactor>
</comment>
<dbReference type="RefSeq" id="WP_184323970.1">
    <property type="nucleotide sequence ID" value="NZ_JACHLZ010000001.1"/>
</dbReference>
<comment type="function">
    <text evidence="2">Catalyzes the condensation of para-aminobenzoate (pABA) with 6-hydroxymethyl-7,8-dihydropterin diphosphate (DHPt-PP) to form 7,8-dihydropteroate (H2Pte), the immediate precursor of folate derivatives.</text>
</comment>
<keyword evidence="2" id="KW-0460">Magnesium</keyword>
<dbReference type="GO" id="GO:0004156">
    <property type="term" value="F:dihydropteroate synthase activity"/>
    <property type="evidence" value="ECO:0007669"/>
    <property type="project" value="UniProtKB-EC"/>
</dbReference>
<dbReference type="GO" id="GO:0046656">
    <property type="term" value="P:folic acid biosynthetic process"/>
    <property type="evidence" value="ECO:0007669"/>
    <property type="project" value="UniProtKB-KW"/>
</dbReference>
<comment type="caution">
    <text evidence="4">The sequence shown here is derived from an EMBL/GenBank/DDBJ whole genome shotgun (WGS) entry which is preliminary data.</text>
</comment>
<dbReference type="NCBIfam" id="TIGR01496">
    <property type="entry name" value="DHPS"/>
    <property type="match status" value="1"/>
</dbReference>
<keyword evidence="5" id="KW-1185">Reference proteome</keyword>
<accession>A0A841AB46</accession>
<comment type="similarity">
    <text evidence="1 2">Belongs to the DHPS family.</text>
</comment>
<dbReference type="CDD" id="cd00739">
    <property type="entry name" value="DHPS"/>
    <property type="match status" value="1"/>
</dbReference>
<protein>
    <recommendedName>
        <fullName evidence="2">Dihydropteroate synthase</fullName>
        <shortName evidence="2">DHPS</shortName>
        <ecNumber evidence="2">2.5.1.15</ecNumber>
    </recommendedName>
    <alternativeName>
        <fullName evidence="2">Dihydropteroate pyrophosphorylase</fullName>
    </alternativeName>
</protein>
<dbReference type="InterPro" id="IPR011005">
    <property type="entry name" value="Dihydropteroate_synth-like_sf"/>
</dbReference>
<dbReference type="Gene3D" id="3.20.20.20">
    <property type="entry name" value="Dihydropteroate synthase-like"/>
    <property type="match status" value="1"/>
</dbReference>
<evidence type="ECO:0000256" key="2">
    <source>
        <dbReference type="RuleBase" id="RU361205"/>
    </source>
</evidence>
<dbReference type="Proteomes" id="UP000588158">
    <property type="component" value="Unassembled WGS sequence"/>
</dbReference>
<gene>
    <name evidence="4" type="ORF">HNR70_000151</name>
</gene>
<reference evidence="4 5" key="1">
    <citation type="submission" date="2020-08" db="EMBL/GenBank/DDBJ databases">
        <title>Sequencing the genomes of 1000 actinobacteria strains.</title>
        <authorList>
            <person name="Klenk H.-P."/>
        </authorList>
    </citation>
    <scope>NUCLEOTIDE SEQUENCE [LARGE SCALE GENOMIC DNA]</scope>
    <source>
        <strain evidence="4 5">DSM 28796</strain>
    </source>
</reference>
<name>A0A841AB46_9MICO</name>
<dbReference type="InterPro" id="IPR045031">
    <property type="entry name" value="DHP_synth-like"/>
</dbReference>
<keyword evidence="2" id="KW-0289">Folate biosynthesis</keyword>
<dbReference type="PROSITE" id="PS50972">
    <property type="entry name" value="PTERIN_BINDING"/>
    <property type="match status" value="1"/>
</dbReference>
<keyword evidence="2 4" id="KW-0808">Transferase</keyword>
<feature type="domain" description="Pterin-binding" evidence="3">
    <location>
        <begin position="70"/>
        <end position="323"/>
    </location>
</feature>
<dbReference type="AlphaFoldDB" id="A0A841AB46"/>
<keyword evidence="2" id="KW-0479">Metal-binding</keyword>
<evidence type="ECO:0000313" key="5">
    <source>
        <dbReference type="Proteomes" id="UP000588158"/>
    </source>
</evidence>
<evidence type="ECO:0000259" key="3">
    <source>
        <dbReference type="PROSITE" id="PS50972"/>
    </source>
</evidence>
<comment type="pathway">
    <text evidence="2">Cofactor biosynthesis; tetrahydrofolate biosynthesis; 7,8-dihydrofolate from 2-amino-4-hydroxy-6-hydroxymethyl-7,8-dihydropteridine diphosphate and 4-aminobenzoate: step 1/2.</text>
</comment>